<dbReference type="RefSeq" id="WP_324780215.1">
    <property type="nucleotide sequence ID" value="NZ_CP141769.1"/>
</dbReference>
<dbReference type="SUPFAM" id="SSF141868">
    <property type="entry name" value="EAL domain-like"/>
    <property type="match status" value="1"/>
</dbReference>
<dbReference type="PROSITE" id="PS50887">
    <property type="entry name" value="GGDEF"/>
    <property type="match status" value="1"/>
</dbReference>
<protein>
    <recommendedName>
        <fullName evidence="1">Diguanylate cyclase DosC</fullName>
    </recommendedName>
    <alternativeName>
        <fullName evidence="2">Direct oxygen-sensing cyclase</fullName>
    </alternativeName>
</protein>
<feature type="domain" description="GGDEF" evidence="4">
    <location>
        <begin position="353"/>
        <end position="486"/>
    </location>
</feature>
<keyword evidence="6" id="KW-1185">Reference proteome</keyword>
<dbReference type="InterPro" id="IPR012292">
    <property type="entry name" value="Globin/Proto"/>
</dbReference>
<dbReference type="Proteomes" id="UP001334732">
    <property type="component" value="Chromosome"/>
</dbReference>
<dbReference type="InterPro" id="IPR039379">
    <property type="entry name" value="Protoglobin_sensor_dom"/>
</dbReference>
<evidence type="ECO:0000259" key="3">
    <source>
        <dbReference type="PROSITE" id="PS50883"/>
    </source>
</evidence>
<dbReference type="NCBIfam" id="TIGR00254">
    <property type="entry name" value="GGDEF"/>
    <property type="match status" value="1"/>
</dbReference>
<dbReference type="PROSITE" id="PS50883">
    <property type="entry name" value="EAL"/>
    <property type="match status" value="1"/>
</dbReference>
<dbReference type="InterPro" id="IPR052155">
    <property type="entry name" value="Biofilm_reg_signaling"/>
</dbReference>
<dbReference type="InterPro" id="IPR009050">
    <property type="entry name" value="Globin-like_sf"/>
</dbReference>
<dbReference type="SMART" id="SM00052">
    <property type="entry name" value="EAL"/>
    <property type="match status" value="1"/>
</dbReference>
<dbReference type="Gene3D" id="3.20.20.450">
    <property type="entry name" value="EAL domain"/>
    <property type="match status" value="1"/>
</dbReference>
<dbReference type="CDD" id="cd01068">
    <property type="entry name" value="globin_sensor"/>
    <property type="match status" value="1"/>
</dbReference>
<dbReference type="PANTHER" id="PTHR44757:SF2">
    <property type="entry name" value="BIOFILM ARCHITECTURE MAINTENANCE PROTEIN MBAA"/>
    <property type="match status" value="1"/>
</dbReference>
<dbReference type="InterPro" id="IPR029787">
    <property type="entry name" value="Nucleotide_cyclase"/>
</dbReference>
<dbReference type="InterPro" id="IPR000160">
    <property type="entry name" value="GGDEF_dom"/>
</dbReference>
<dbReference type="Gene3D" id="3.30.70.270">
    <property type="match status" value="1"/>
</dbReference>
<feature type="domain" description="EAL" evidence="3">
    <location>
        <begin position="495"/>
        <end position="748"/>
    </location>
</feature>
<dbReference type="Pfam" id="PF00563">
    <property type="entry name" value="EAL"/>
    <property type="match status" value="1"/>
</dbReference>
<dbReference type="PANTHER" id="PTHR44757">
    <property type="entry name" value="DIGUANYLATE CYCLASE DGCP"/>
    <property type="match status" value="1"/>
</dbReference>
<accession>A0ABZ1CKZ0</accession>
<dbReference type="EMBL" id="CP141769">
    <property type="protein sequence ID" value="WRS39683.1"/>
    <property type="molecule type" value="Genomic_DNA"/>
</dbReference>
<dbReference type="InterPro" id="IPR043128">
    <property type="entry name" value="Rev_trsase/Diguanyl_cyclase"/>
</dbReference>
<evidence type="ECO:0000259" key="4">
    <source>
        <dbReference type="PROSITE" id="PS50887"/>
    </source>
</evidence>
<evidence type="ECO:0000256" key="2">
    <source>
        <dbReference type="ARBA" id="ARBA00029839"/>
    </source>
</evidence>
<dbReference type="CDD" id="cd01949">
    <property type="entry name" value="GGDEF"/>
    <property type="match status" value="1"/>
</dbReference>
<evidence type="ECO:0000313" key="5">
    <source>
        <dbReference type="EMBL" id="WRS39683.1"/>
    </source>
</evidence>
<dbReference type="Pfam" id="PF00990">
    <property type="entry name" value="GGDEF"/>
    <property type="match status" value="1"/>
</dbReference>
<dbReference type="Pfam" id="PF11563">
    <property type="entry name" value="Protoglobin"/>
    <property type="match status" value="1"/>
</dbReference>
<dbReference type="SUPFAM" id="SSF46458">
    <property type="entry name" value="Globin-like"/>
    <property type="match status" value="1"/>
</dbReference>
<dbReference type="SUPFAM" id="SSF55073">
    <property type="entry name" value="Nucleotide cyclase"/>
    <property type="match status" value="1"/>
</dbReference>
<evidence type="ECO:0000313" key="6">
    <source>
        <dbReference type="Proteomes" id="UP001334732"/>
    </source>
</evidence>
<gene>
    <name evidence="5" type="ORF">VA613_02085</name>
</gene>
<dbReference type="CDD" id="cd01948">
    <property type="entry name" value="EAL"/>
    <property type="match status" value="1"/>
</dbReference>
<sequence>MRADEAFFRFLRLETEDFDLLDRYRAVLQQGAELFARSFYEYLFGAPETAAILAGRNLAALLEGQATHFERLLAERFAPEYRAAIQRVGQIHQRLGIAPAWIAGSYSLYKEHLEQRTNAPDVPPEDRAPLRRVLSKIVFADLGLQLQGYARAQSQEDATRAALTRVLIDTVLSERSTGTWDSLLRRMCQGLVSEDTHILAAWGASLEAGRDGLTLACFADGGSGEGPTCIPRQPDHPCWQALAAGEPVVVQATDAATLGLPGGVLPPGSQEVGFIPFGRSHAGYAGVGIVVADYVNYFARIGLDHFQAFSHFGDLAMTMRDQSLRDPLTGLPNRVLFHDRMNHALAGAGRRERLVAVGVLDLDGFKAVNDQFGHAAGDALLRQAVGRLRGAMRPTDTLARLGGDEFGLLLEGLENVFQLETLGERFLEAVREPFEVEGRIVRVSASIGFTLHPLDDGDGETLLRHADMAMYSSKSAGRDKATVYSAAMSAEASRHARMTGELRSAIEREELVLHFQPQVDMATGDVVGAEALLRWSHPDRGMLLPGDFLDGVEGGPLLRRIGRHVLDQALRQAASWQAQGVPLRVAVNVGARHLLMPQFIDDLRESLARHAVGAHLLAIEITENTPIVDLASARDALAACRRLGVTVILDDFGTGNAPLSHLQALPADVIKIDRGFVRDILRNPKDTAIVAGVVTSAQLLGLGIVAEGVEDEEQGDLLLKLGCRLAQGYAIARPMPGPAIPDWIRAYTGLASWRAWAGRPWRPADYGALMAAFPASLPRAGAIAHP</sequence>
<evidence type="ECO:0000256" key="1">
    <source>
        <dbReference type="ARBA" id="ARBA00015125"/>
    </source>
</evidence>
<proteinExistence type="predicted"/>
<dbReference type="InterPro" id="IPR044398">
    <property type="entry name" value="Globin-sensor_dom"/>
</dbReference>
<organism evidence="5 6">
    <name type="scientific">Thiobacillus sedimenti</name>
    <dbReference type="NCBI Taxonomy" id="3110231"/>
    <lineage>
        <taxon>Bacteria</taxon>
        <taxon>Pseudomonadati</taxon>
        <taxon>Pseudomonadota</taxon>
        <taxon>Betaproteobacteria</taxon>
        <taxon>Nitrosomonadales</taxon>
        <taxon>Thiobacillaceae</taxon>
        <taxon>Thiobacillus</taxon>
    </lineage>
</organism>
<dbReference type="SMART" id="SM00267">
    <property type="entry name" value="GGDEF"/>
    <property type="match status" value="1"/>
</dbReference>
<dbReference type="Gene3D" id="1.10.490.10">
    <property type="entry name" value="Globins"/>
    <property type="match status" value="1"/>
</dbReference>
<dbReference type="InterPro" id="IPR001633">
    <property type="entry name" value="EAL_dom"/>
</dbReference>
<reference evidence="5 6" key="1">
    <citation type="submission" date="2023-12" db="EMBL/GenBank/DDBJ databases">
        <title>Thiobacillus sedimentum sp. nov., a chemolithoautotrophic sulfur-oxidizing bacterium isolated from freshwater sediment.</title>
        <authorList>
            <person name="Luo J."/>
            <person name="Dai C."/>
        </authorList>
    </citation>
    <scope>NUCLEOTIDE SEQUENCE [LARGE SCALE GENOMIC DNA]</scope>
    <source>
        <strain evidence="5 6">SCUT-2</strain>
    </source>
</reference>
<dbReference type="InterPro" id="IPR035919">
    <property type="entry name" value="EAL_sf"/>
</dbReference>
<name>A0ABZ1CKZ0_9PROT</name>